<dbReference type="InterPro" id="IPR013249">
    <property type="entry name" value="RNA_pol_sigma70_r4_t2"/>
</dbReference>
<evidence type="ECO:0000259" key="5">
    <source>
        <dbReference type="PROSITE" id="PS00622"/>
    </source>
</evidence>
<dbReference type="SUPFAM" id="SSF88659">
    <property type="entry name" value="Sigma3 and sigma4 domains of RNA polymerase sigma factors"/>
    <property type="match status" value="1"/>
</dbReference>
<dbReference type="InterPro" id="IPR039425">
    <property type="entry name" value="RNA_pol_sigma-70-like"/>
</dbReference>
<keyword evidence="2" id="KW-0805">Transcription regulation</keyword>
<dbReference type="SUPFAM" id="SSF88946">
    <property type="entry name" value="Sigma2 domain of RNA polymerase sigma factors"/>
    <property type="match status" value="1"/>
</dbReference>
<dbReference type="InterPro" id="IPR013324">
    <property type="entry name" value="RNA_pol_sigma_r3/r4-like"/>
</dbReference>
<dbReference type="EMBL" id="CP044016">
    <property type="protein sequence ID" value="QES87365.1"/>
    <property type="molecule type" value="Genomic_DNA"/>
</dbReference>
<dbReference type="GO" id="GO:0003677">
    <property type="term" value="F:DNA binding"/>
    <property type="evidence" value="ECO:0007669"/>
    <property type="project" value="InterPro"/>
</dbReference>
<keyword evidence="4" id="KW-0804">Transcription</keyword>
<reference evidence="6 7" key="1">
    <citation type="submission" date="2019-09" db="EMBL/GenBank/DDBJ databases">
        <title>Complete genome sequence of Arachidicoccus sp. B3-10 isolated from apple orchard soil.</title>
        <authorList>
            <person name="Kim H.S."/>
            <person name="Han K.-I."/>
            <person name="Suh M.K."/>
            <person name="Lee K.C."/>
            <person name="Eom M.K."/>
            <person name="Kim J.-S."/>
            <person name="Kang S.W."/>
            <person name="Sin Y."/>
            <person name="Lee J.-S."/>
        </authorList>
    </citation>
    <scope>NUCLEOTIDE SEQUENCE [LARGE SCALE GENOMIC DNA]</scope>
    <source>
        <strain evidence="6 7">B3-10</strain>
    </source>
</reference>
<dbReference type="InterPro" id="IPR000792">
    <property type="entry name" value="Tscrpt_reg_LuxR_C"/>
</dbReference>
<dbReference type="InterPro" id="IPR036388">
    <property type="entry name" value="WH-like_DNA-bd_sf"/>
</dbReference>
<dbReference type="PANTHER" id="PTHR43133:SF46">
    <property type="entry name" value="RNA POLYMERASE SIGMA-70 FACTOR ECF SUBFAMILY"/>
    <property type="match status" value="1"/>
</dbReference>
<dbReference type="Pfam" id="PF08281">
    <property type="entry name" value="Sigma70_r4_2"/>
    <property type="match status" value="1"/>
</dbReference>
<protein>
    <submittedName>
        <fullName evidence="6">Sigma-70 family RNA polymerase sigma factor</fullName>
    </submittedName>
</protein>
<evidence type="ECO:0000256" key="3">
    <source>
        <dbReference type="ARBA" id="ARBA00023082"/>
    </source>
</evidence>
<feature type="domain" description="HTH luxR-type" evidence="5">
    <location>
        <begin position="147"/>
        <end position="174"/>
    </location>
</feature>
<keyword evidence="7" id="KW-1185">Reference proteome</keyword>
<evidence type="ECO:0000313" key="6">
    <source>
        <dbReference type="EMBL" id="QES87365.1"/>
    </source>
</evidence>
<evidence type="ECO:0000256" key="4">
    <source>
        <dbReference type="ARBA" id="ARBA00023163"/>
    </source>
</evidence>
<gene>
    <name evidence="6" type="ORF">E0W69_001385</name>
</gene>
<dbReference type="Gene3D" id="1.10.10.10">
    <property type="entry name" value="Winged helix-like DNA-binding domain superfamily/Winged helix DNA-binding domain"/>
    <property type="match status" value="1"/>
</dbReference>
<dbReference type="GO" id="GO:0006352">
    <property type="term" value="P:DNA-templated transcription initiation"/>
    <property type="evidence" value="ECO:0007669"/>
    <property type="project" value="InterPro"/>
</dbReference>
<dbReference type="NCBIfam" id="TIGR02937">
    <property type="entry name" value="sigma70-ECF"/>
    <property type="match status" value="1"/>
</dbReference>
<evidence type="ECO:0000313" key="7">
    <source>
        <dbReference type="Proteomes" id="UP000292424"/>
    </source>
</evidence>
<name>A0A5P2FW29_9BACT</name>
<evidence type="ECO:0000256" key="2">
    <source>
        <dbReference type="ARBA" id="ARBA00023015"/>
    </source>
</evidence>
<dbReference type="InterPro" id="IPR013325">
    <property type="entry name" value="RNA_pol_sigma_r2"/>
</dbReference>
<dbReference type="GO" id="GO:0016987">
    <property type="term" value="F:sigma factor activity"/>
    <property type="evidence" value="ECO:0007669"/>
    <property type="project" value="UniProtKB-KW"/>
</dbReference>
<proteinExistence type="inferred from homology"/>
<evidence type="ECO:0000256" key="1">
    <source>
        <dbReference type="ARBA" id="ARBA00010641"/>
    </source>
</evidence>
<dbReference type="PROSITE" id="PS00622">
    <property type="entry name" value="HTH_LUXR_1"/>
    <property type="match status" value="1"/>
</dbReference>
<dbReference type="OrthoDB" id="799938at2"/>
<dbReference type="Proteomes" id="UP000292424">
    <property type="component" value="Chromosome"/>
</dbReference>
<dbReference type="PANTHER" id="PTHR43133">
    <property type="entry name" value="RNA POLYMERASE ECF-TYPE SIGMA FACTO"/>
    <property type="match status" value="1"/>
</dbReference>
<comment type="similarity">
    <text evidence="1">Belongs to the sigma-70 factor family. ECF subfamily.</text>
</comment>
<organism evidence="6 7">
    <name type="scientific">Rhizosphaericola mali</name>
    <dbReference type="NCBI Taxonomy" id="2545455"/>
    <lineage>
        <taxon>Bacteria</taxon>
        <taxon>Pseudomonadati</taxon>
        <taxon>Bacteroidota</taxon>
        <taxon>Chitinophagia</taxon>
        <taxon>Chitinophagales</taxon>
        <taxon>Chitinophagaceae</taxon>
        <taxon>Rhizosphaericola</taxon>
    </lineage>
</organism>
<accession>A0A5P2FW29</accession>
<dbReference type="AlphaFoldDB" id="A0A5P2FW29"/>
<dbReference type="InterPro" id="IPR014284">
    <property type="entry name" value="RNA_pol_sigma-70_dom"/>
</dbReference>
<dbReference type="RefSeq" id="WP_131328242.1">
    <property type="nucleotide sequence ID" value="NZ_CP044016.1"/>
</dbReference>
<sequence length="194" mass="22604">MEEDEKYRVRRLFRQLSKGDENALRSIYHSLKPIIDQYLLRFDNLDSYLSNAIKSELLEKLWDKRGHFAHENTPIALMLGMVHKIALYRLRQKHDHTVSIINAYHKRSDLGADDILLSKEYQEQLEKAIAQLPPGEKKIFKLKYEQGYSNDEIASMLHLSKQTIKNEASRATMKIKQLLGLISLITIIEIVNSL</sequence>
<dbReference type="CDD" id="cd06171">
    <property type="entry name" value="Sigma70_r4"/>
    <property type="match status" value="1"/>
</dbReference>
<keyword evidence="3" id="KW-0731">Sigma factor</keyword>
<dbReference type="KEGG" id="arac:E0W69_001385"/>